<dbReference type="Proteomes" id="UP001196765">
    <property type="component" value="Unassembled WGS sequence"/>
</dbReference>
<dbReference type="PROSITE" id="PS50943">
    <property type="entry name" value="HTH_CROC1"/>
    <property type="match status" value="1"/>
</dbReference>
<name>A0AAW4N7T6_9BACT</name>
<reference evidence="2" key="1">
    <citation type="submission" date="2021-06" db="EMBL/GenBank/DDBJ databases">
        <title>Collection of gut derived symbiotic bacterial strains cultured from healthy donors.</title>
        <authorList>
            <person name="Lin H."/>
            <person name="Littmann E."/>
            <person name="Pamer E.G."/>
        </authorList>
    </citation>
    <scope>NUCLEOTIDE SEQUENCE</scope>
    <source>
        <strain evidence="2">MSK.21.74</strain>
    </source>
</reference>
<proteinExistence type="predicted"/>
<gene>
    <name evidence="2" type="ORF">KSW82_16625</name>
</gene>
<dbReference type="SMART" id="SM00530">
    <property type="entry name" value="HTH_XRE"/>
    <property type="match status" value="1"/>
</dbReference>
<dbReference type="CDD" id="cd00093">
    <property type="entry name" value="HTH_XRE"/>
    <property type="match status" value="1"/>
</dbReference>
<accession>A0AAW4N7T6</accession>
<dbReference type="RefSeq" id="WP_217745316.1">
    <property type="nucleotide sequence ID" value="NZ_JAHOEI010000168.1"/>
</dbReference>
<protein>
    <submittedName>
        <fullName evidence="2">Helix-turn-helix domain-containing protein</fullName>
    </submittedName>
</protein>
<dbReference type="AlphaFoldDB" id="A0AAW4N7T6"/>
<evidence type="ECO:0000313" key="3">
    <source>
        <dbReference type="Proteomes" id="UP001196765"/>
    </source>
</evidence>
<dbReference type="EMBL" id="JAHOEI010000168">
    <property type="protein sequence ID" value="MBV3389336.1"/>
    <property type="molecule type" value="Genomic_DNA"/>
</dbReference>
<dbReference type="InterPro" id="IPR001387">
    <property type="entry name" value="Cro/C1-type_HTH"/>
</dbReference>
<evidence type="ECO:0000259" key="1">
    <source>
        <dbReference type="PROSITE" id="PS50943"/>
    </source>
</evidence>
<feature type="domain" description="HTH cro/C1-type" evidence="1">
    <location>
        <begin position="202"/>
        <end position="256"/>
    </location>
</feature>
<comment type="caution">
    <text evidence="2">The sequence shown here is derived from an EMBL/GenBank/DDBJ whole genome shotgun (WGS) entry which is preliminary data.</text>
</comment>
<evidence type="ECO:0000313" key="2">
    <source>
        <dbReference type="EMBL" id="MBV3389336.1"/>
    </source>
</evidence>
<organism evidence="2 3">
    <name type="scientific">Segatella copri</name>
    <dbReference type="NCBI Taxonomy" id="165179"/>
    <lineage>
        <taxon>Bacteria</taxon>
        <taxon>Pseudomonadati</taxon>
        <taxon>Bacteroidota</taxon>
        <taxon>Bacteroidia</taxon>
        <taxon>Bacteroidales</taxon>
        <taxon>Prevotellaceae</taxon>
        <taxon>Segatella</taxon>
    </lineage>
</organism>
<sequence>MQTFISFLAKSSLYRELFAIFAAKINDYEDIKVQIAERFCKETLITEISQVSPKRPERAEAPSPGQRPGLLWTQTCRPVRAKAFKNQEFIRLLPLQGALLTAIIPRAMPWARSFWAFSPFLNHLRNLSQKYITMTIKDEKTYNEIEERMEALLAKGTQLGGMDFLSEVEKEELKVLSEAAYDWECEVDPHPWRVKPSLIAAIKVAFRQKGYKQKEAAKAIGVSTTALSDILHGRRAINFDVARNIYHNLGVPANVVLG</sequence>
<dbReference type="Pfam" id="PF01381">
    <property type="entry name" value="HTH_3"/>
    <property type="match status" value="1"/>
</dbReference>